<dbReference type="GO" id="GO:0006446">
    <property type="term" value="P:regulation of translational initiation"/>
    <property type="evidence" value="ECO:0007669"/>
    <property type="project" value="TreeGrafter"/>
</dbReference>
<name>A0A418YE33_9GAMM</name>
<dbReference type="InterPro" id="IPR035647">
    <property type="entry name" value="EFG_III/V"/>
</dbReference>
<dbReference type="PANTHER" id="PTHR16301">
    <property type="entry name" value="IMPACT-RELATED"/>
    <property type="match status" value="1"/>
</dbReference>
<evidence type="ECO:0000259" key="2">
    <source>
        <dbReference type="Pfam" id="PF01205"/>
    </source>
</evidence>
<dbReference type="PANTHER" id="PTHR16301:SF20">
    <property type="entry name" value="IMPACT FAMILY MEMBER YIGZ"/>
    <property type="match status" value="1"/>
</dbReference>
<dbReference type="GO" id="GO:0017111">
    <property type="term" value="F:ribonucleoside triphosphate phosphatase activity"/>
    <property type="evidence" value="ECO:0007669"/>
    <property type="project" value="UniProtKB-ARBA"/>
</dbReference>
<dbReference type="Proteomes" id="UP000283255">
    <property type="component" value="Unassembled WGS sequence"/>
</dbReference>
<sequence length="203" mass="21538">MQPYDVLAAPVEFQEEIKKSRFITQLQRTQGRESAQAFVNEVKASHPTARHHCWAFVAAEPINSVALGFSDDGEPSGTAGKPILAALQGSGMGEITAVVTRYSGGIKLGTGGLVRAYGGGVQQALKLATKVLKTPQALATLACNYQDISLVESLLGQVDGSIVSSDYGVNVTLTLSFDARQAVDFKARLFDRSNGVLDLTLLP</sequence>
<feature type="domain" description="UPF0029" evidence="3">
    <location>
        <begin position="141"/>
        <end position="195"/>
    </location>
</feature>
<dbReference type="InterPro" id="IPR020568">
    <property type="entry name" value="Ribosomal_Su5_D2-typ_SF"/>
</dbReference>
<dbReference type="NCBIfam" id="TIGR00257">
    <property type="entry name" value="IMPACT_YIGZ"/>
    <property type="match status" value="1"/>
</dbReference>
<dbReference type="OrthoDB" id="9813771at2"/>
<dbReference type="Pfam" id="PF01205">
    <property type="entry name" value="Impact_N"/>
    <property type="match status" value="1"/>
</dbReference>
<proteinExistence type="inferred from homology"/>
<dbReference type="EMBL" id="QZCH01000014">
    <property type="protein sequence ID" value="RJG42810.1"/>
    <property type="molecule type" value="Genomic_DNA"/>
</dbReference>
<dbReference type="InterPro" id="IPR015796">
    <property type="entry name" value="Impact_YigZ-like"/>
</dbReference>
<reference evidence="4 5" key="1">
    <citation type="submission" date="2018-09" db="EMBL/GenBank/DDBJ databases">
        <authorList>
            <person name="Wang F."/>
        </authorList>
    </citation>
    <scope>NUCLEOTIDE SEQUENCE [LARGE SCALE GENOMIC DNA]</scope>
    <source>
        <strain evidence="4 5">PLHSC7-2</strain>
    </source>
</reference>
<dbReference type="GO" id="GO:0032561">
    <property type="term" value="F:guanyl ribonucleotide binding"/>
    <property type="evidence" value="ECO:0007669"/>
    <property type="project" value="UniProtKB-ARBA"/>
</dbReference>
<dbReference type="GO" id="GO:0005737">
    <property type="term" value="C:cytoplasm"/>
    <property type="evidence" value="ECO:0007669"/>
    <property type="project" value="TreeGrafter"/>
</dbReference>
<dbReference type="GO" id="GO:0043168">
    <property type="term" value="F:anion binding"/>
    <property type="evidence" value="ECO:0007669"/>
    <property type="project" value="UniProtKB-ARBA"/>
</dbReference>
<dbReference type="SUPFAM" id="SSF54980">
    <property type="entry name" value="EF-G C-terminal domain-like"/>
    <property type="match status" value="1"/>
</dbReference>
<protein>
    <submittedName>
        <fullName evidence="4">YigZ family protein</fullName>
    </submittedName>
</protein>
<organism evidence="4 5">
    <name type="scientific">Motilimonas pumila</name>
    <dbReference type="NCBI Taxonomy" id="2303987"/>
    <lineage>
        <taxon>Bacteria</taxon>
        <taxon>Pseudomonadati</taxon>
        <taxon>Pseudomonadota</taxon>
        <taxon>Gammaproteobacteria</taxon>
        <taxon>Alteromonadales</taxon>
        <taxon>Alteromonadales genera incertae sedis</taxon>
        <taxon>Motilimonas</taxon>
    </lineage>
</organism>
<evidence type="ECO:0000259" key="3">
    <source>
        <dbReference type="Pfam" id="PF09186"/>
    </source>
</evidence>
<dbReference type="InterPro" id="IPR036956">
    <property type="entry name" value="Impact_N_sf"/>
</dbReference>
<dbReference type="AlphaFoldDB" id="A0A418YE33"/>
<comment type="caution">
    <text evidence="4">The sequence shown here is derived from an EMBL/GenBank/DDBJ whole genome shotgun (WGS) entry which is preliminary data.</text>
</comment>
<reference evidence="4 5" key="2">
    <citation type="submission" date="2019-01" db="EMBL/GenBank/DDBJ databases">
        <title>Motilimonas pumilus sp. nov., isolated from the gut of sea cucumber (Apostichopus japonicus).</title>
        <authorList>
            <person name="Wang F.-Q."/>
            <person name="Ren L.-H."/>
            <person name="Lin Y.-W."/>
            <person name="Sun G.-H."/>
            <person name="Du Z.-J."/>
            <person name="Zhao J.-X."/>
            <person name="Liu X.-J."/>
            <person name="Liu L.-J."/>
        </authorList>
    </citation>
    <scope>NUCLEOTIDE SEQUENCE [LARGE SCALE GENOMIC DNA]</scope>
    <source>
        <strain evidence="4 5">PLHSC7-2</strain>
    </source>
</reference>
<comment type="similarity">
    <text evidence="1">Belongs to the IMPACT family.</text>
</comment>
<dbReference type="SUPFAM" id="SSF54211">
    <property type="entry name" value="Ribosomal protein S5 domain 2-like"/>
    <property type="match status" value="1"/>
</dbReference>
<evidence type="ECO:0000256" key="1">
    <source>
        <dbReference type="ARBA" id="ARBA00007665"/>
    </source>
</evidence>
<evidence type="ECO:0000313" key="4">
    <source>
        <dbReference type="EMBL" id="RJG42810.1"/>
    </source>
</evidence>
<gene>
    <name evidence="4" type="ORF">D1Z90_11990</name>
</gene>
<dbReference type="Pfam" id="PF09186">
    <property type="entry name" value="DUF1949"/>
    <property type="match status" value="1"/>
</dbReference>
<dbReference type="Gene3D" id="3.30.70.240">
    <property type="match status" value="1"/>
</dbReference>
<keyword evidence="5" id="KW-1185">Reference proteome</keyword>
<feature type="domain" description="Impact N-terminal" evidence="2">
    <location>
        <begin position="18"/>
        <end position="125"/>
    </location>
</feature>
<dbReference type="Gene3D" id="3.30.230.30">
    <property type="entry name" value="Impact, N-terminal domain"/>
    <property type="match status" value="1"/>
</dbReference>
<evidence type="ECO:0000313" key="5">
    <source>
        <dbReference type="Proteomes" id="UP000283255"/>
    </source>
</evidence>
<dbReference type="InterPro" id="IPR015269">
    <property type="entry name" value="UPF0029_Impact_C"/>
</dbReference>
<dbReference type="InterPro" id="IPR001498">
    <property type="entry name" value="Impact_N"/>
</dbReference>
<dbReference type="InterPro" id="IPR023582">
    <property type="entry name" value="Impact"/>
</dbReference>
<accession>A0A418YE33</accession>